<dbReference type="Pfam" id="PF13411">
    <property type="entry name" value="MerR_1"/>
    <property type="match status" value="1"/>
</dbReference>
<evidence type="ECO:0000259" key="3">
    <source>
        <dbReference type="PROSITE" id="PS50937"/>
    </source>
</evidence>
<dbReference type="InterPro" id="IPR047057">
    <property type="entry name" value="MerR_fam"/>
</dbReference>
<dbReference type="InterPro" id="IPR000551">
    <property type="entry name" value="MerR-type_HTH_dom"/>
</dbReference>
<evidence type="ECO:0000256" key="2">
    <source>
        <dbReference type="SAM" id="MobiDB-lite"/>
    </source>
</evidence>
<evidence type="ECO:0000313" key="4">
    <source>
        <dbReference type="EMBL" id="AXK34139.1"/>
    </source>
</evidence>
<dbReference type="RefSeq" id="WP_208879409.1">
    <property type="nucleotide sequence ID" value="NZ_CP031320.1"/>
</dbReference>
<dbReference type="PRINTS" id="PR00040">
    <property type="entry name" value="HTHMERR"/>
</dbReference>
<organism evidence="4 5">
    <name type="scientific">Streptomyces armeniacus</name>
    <dbReference type="NCBI Taxonomy" id="83291"/>
    <lineage>
        <taxon>Bacteria</taxon>
        <taxon>Bacillati</taxon>
        <taxon>Actinomycetota</taxon>
        <taxon>Actinomycetes</taxon>
        <taxon>Kitasatosporales</taxon>
        <taxon>Streptomycetaceae</taxon>
        <taxon>Streptomyces</taxon>
    </lineage>
</organism>
<dbReference type="KEGG" id="sarm:DVA86_17220"/>
<dbReference type="SMART" id="SM00422">
    <property type="entry name" value="HTH_MERR"/>
    <property type="match status" value="1"/>
</dbReference>
<dbReference type="GO" id="GO:0003700">
    <property type="term" value="F:DNA-binding transcription factor activity"/>
    <property type="evidence" value="ECO:0007669"/>
    <property type="project" value="InterPro"/>
</dbReference>
<feature type="compositionally biased region" description="Low complexity" evidence="2">
    <location>
        <begin position="209"/>
        <end position="231"/>
    </location>
</feature>
<keyword evidence="5" id="KW-1185">Reference proteome</keyword>
<proteinExistence type="predicted"/>
<evidence type="ECO:0000256" key="1">
    <source>
        <dbReference type="ARBA" id="ARBA00023125"/>
    </source>
</evidence>
<dbReference type="PANTHER" id="PTHR30204">
    <property type="entry name" value="REDOX-CYCLING DRUG-SENSING TRANSCRIPTIONAL ACTIVATOR SOXR"/>
    <property type="match status" value="1"/>
</dbReference>
<reference evidence="4 5" key="1">
    <citation type="submission" date="2018-07" db="EMBL/GenBank/DDBJ databases">
        <title>Draft genome of the type strain Streptomyces armeniacus ATCC 15676.</title>
        <authorList>
            <person name="Labana P."/>
            <person name="Gosse J.T."/>
            <person name="Boddy C.N."/>
        </authorList>
    </citation>
    <scope>NUCLEOTIDE SEQUENCE [LARGE SCALE GENOMIC DNA]</scope>
    <source>
        <strain evidence="4 5">ATCC 15676</strain>
    </source>
</reference>
<keyword evidence="1" id="KW-0238">DNA-binding</keyword>
<dbReference type="InterPro" id="IPR009061">
    <property type="entry name" value="DNA-bd_dom_put_sf"/>
</dbReference>
<dbReference type="CDD" id="cd00592">
    <property type="entry name" value="HTH_MerR-like"/>
    <property type="match status" value="1"/>
</dbReference>
<dbReference type="GO" id="GO:0003677">
    <property type="term" value="F:DNA binding"/>
    <property type="evidence" value="ECO:0007669"/>
    <property type="project" value="UniProtKB-KW"/>
</dbReference>
<accession>A0A345XR73</accession>
<feature type="region of interest" description="Disordered" evidence="2">
    <location>
        <begin position="199"/>
        <end position="244"/>
    </location>
</feature>
<dbReference type="Proteomes" id="UP000254425">
    <property type="component" value="Chromosome"/>
</dbReference>
<dbReference type="SUPFAM" id="SSF46955">
    <property type="entry name" value="Putative DNA-binding domain"/>
    <property type="match status" value="1"/>
</dbReference>
<dbReference type="PANTHER" id="PTHR30204:SF93">
    <property type="entry name" value="HTH MERR-TYPE DOMAIN-CONTAINING PROTEIN"/>
    <property type="match status" value="1"/>
</dbReference>
<gene>
    <name evidence="4" type="ORF">DVA86_17220</name>
</gene>
<dbReference type="Gene3D" id="1.10.1660.10">
    <property type="match status" value="1"/>
</dbReference>
<dbReference type="PROSITE" id="PS50937">
    <property type="entry name" value="HTH_MERR_2"/>
    <property type="match status" value="1"/>
</dbReference>
<dbReference type="AlphaFoldDB" id="A0A345XR73"/>
<sequence>MNDRSELFTIGQLSARTGIPVRTIRYWSDLGLIPPTARSAGGYRCYGVEDTARADLVRTLRELGLGLETVRWVLDGQAGIADVARQHARALDAEIRTLKLRRAVLRSVAERHDTTEEMALMHKLAQLSAEERTRIIDDFVDRTFAGIDPEAQGAQLAHAMRTVPAELPEDPTTEQVDAWVELAELVGDPDFRQRVRQMAVAGAEGTPEPASADAPAGTAGTDGRDGPAGTDSPAGPAPLPYDPARVTEHAGAAVAAGTAPDGAGARTVLHRIVDADMPRDERARLADQVETFTDRRVERYWQLLGVLNGRPPFPPAVPAFEWFIAALRGA</sequence>
<evidence type="ECO:0000313" key="5">
    <source>
        <dbReference type="Proteomes" id="UP000254425"/>
    </source>
</evidence>
<name>A0A345XR73_9ACTN</name>
<dbReference type="EMBL" id="CP031320">
    <property type="protein sequence ID" value="AXK34139.1"/>
    <property type="molecule type" value="Genomic_DNA"/>
</dbReference>
<feature type="domain" description="HTH merR-type" evidence="3">
    <location>
        <begin position="7"/>
        <end position="76"/>
    </location>
</feature>
<protein>
    <submittedName>
        <fullName evidence="4">MerR family transcriptional regulator</fullName>
    </submittedName>
</protein>